<name>J9GBP4_9ZZZZ</name>
<evidence type="ECO:0000313" key="1">
    <source>
        <dbReference type="EMBL" id="EJX04742.1"/>
    </source>
</evidence>
<organism evidence="1">
    <name type="scientific">gut metagenome</name>
    <dbReference type="NCBI Taxonomy" id="749906"/>
    <lineage>
        <taxon>unclassified sequences</taxon>
        <taxon>metagenomes</taxon>
        <taxon>organismal metagenomes</taxon>
    </lineage>
</organism>
<dbReference type="AlphaFoldDB" id="J9GBP4"/>
<comment type="caution">
    <text evidence="1">The sequence shown here is derived from an EMBL/GenBank/DDBJ whole genome shotgun (WGS) entry which is preliminary data.</text>
</comment>
<accession>J9GBP4</accession>
<proteinExistence type="predicted"/>
<sequence length="39" mass="4341">MYSFVKSTQLILRKALPRLSNGCKCLTSANCEEARPPTL</sequence>
<dbReference type="EMBL" id="AMCI01001702">
    <property type="protein sequence ID" value="EJX04742.1"/>
    <property type="molecule type" value="Genomic_DNA"/>
</dbReference>
<reference evidence="1" key="1">
    <citation type="journal article" date="2012" name="PLoS ONE">
        <title>Gene sets for utilization of primary and secondary nutrition supplies in the distal gut of endangered iberian lynx.</title>
        <authorList>
            <person name="Alcaide M."/>
            <person name="Messina E."/>
            <person name="Richter M."/>
            <person name="Bargiela R."/>
            <person name="Peplies J."/>
            <person name="Huws S.A."/>
            <person name="Newbold C.J."/>
            <person name="Golyshin P.N."/>
            <person name="Simon M.A."/>
            <person name="Lopez G."/>
            <person name="Yakimov M.M."/>
            <person name="Ferrer M."/>
        </authorList>
    </citation>
    <scope>NUCLEOTIDE SEQUENCE</scope>
</reference>
<gene>
    <name evidence="1" type="ORF">EVA_07148</name>
</gene>
<protein>
    <submittedName>
        <fullName evidence="1">Uncharacterized protein</fullName>
    </submittedName>
</protein>